<dbReference type="Proteomes" id="UP000789759">
    <property type="component" value="Unassembled WGS sequence"/>
</dbReference>
<name>A0A9N9GU71_9GLOM</name>
<dbReference type="EMBL" id="CAJVQA010005901">
    <property type="protein sequence ID" value="CAG8630140.1"/>
    <property type="molecule type" value="Genomic_DNA"/>
</dbReference>
<evidence type="ECO:0000313" key="1">
    <source>
        <dbReference type="EMBL" id="CAG8630140.1"/>
    </source>
</evidence>
<gene>
    <name evidence="1" type="ORF">CPELLU_LOCUS8345</name>
</gene>
<reference evidence="1" key="1">
    <citation type="submission" date="2021-06" db="EMBL/GenBank/DDBJ databases">
        <authorList>
            <person name="Kallberg Y."/>
            <person name="Tangrot J."/>
            <person name="Rosling A."/>
        </authorList>
    </citation>
    <scope>NUCLEOTIDE SEQUENCE</scope>
    <source>
        <strain evidence="1">FL966</strain>
    </source>
</reference>
<keyword evidence="2" id="KW-1185">Reference proteome</keyword>
<protein>
    <submittedName>
        <fullName evidence="1">7331_t:CDS:1</fullName>
    </submittedName>
</protein>
<dbReference type="OrthoDB" id="2439970at2759"/>
<proteinExistence type="predicted"/>
<organism evidence="1 2">
    <name type="scientific">Cetraspora pellucida</name>
    <dbReference type="NCBI Taxonomy" id="1433469"/>
    <lineage>
        <taxon>Eukaryota</taxon>
        <taxon>Fungi</taxon>
        <taxon>Fungi incertae sedis</taxon>
        <taxon>Mucoromycota</taxon>
        <taxon>Glomeromycotina</taxon>
        <taxon>Glomeromycetes</taxon>
        <taxon>Diversisporales</taxon>
        <taxon>Gigasporaceae</taxon>
        <taxon>Cetraspora</taxon>
    </lineage>
</organism>
<sequence length="89" mass="10331">KLDFEHVKTKIINDFLENRETISENTNRDQIYEIIELSSDEDCAPEIIELSSDDESQTPEIIELSNNEEVVFEENQMAVSRNRTPKTAE</sequence>
<dbReference type="AlphaFoldDB" id="A0A9N9GU71"/>
<accession>A0A9N9GU71</accession>
<comment type="caution">
    <text evidence="1">The sequence shown here is derived from an EMBL/GenBank/DDBJ whole genome shotgun (WGS) entry which is preliminary data.</text>
</comment>
<evidence type="ECO:0000313" key="2">
    <source>
        <dbReference type="Proteomes" id="UP000789759"/>
    </source>
</evidence>
<feature type="non-terminal residue" evidence="1">
    <location>
        <position position="1"/>
    </location>
</feature>